<dbReference type="SUPFAM" id="SSF56300">
    <property type="entry name" value="Metallo-dependent phosphatases"/>
    <property type="match status" value="1"/>
</dbReference>
<keyword evidence="5" id="KW-1185">Reference proteome</keyword>
<feature type="domain" description="Calcineurin-like phosphoesterase" evidence="2">
    <location>
        <begin position="6"/>
        <end position="185"/>
    </location>
</feature>
<dbReference type="InterPro" id="IPR050126">
    <property type="entry name" value="Ap4A_hydrolase"/>
</dbReference>
<reference evidence="4 5" key="1">
    <citation type="submission" date="2017-07" db="EMBL/GenBank/DDBJ databases">
        <title>Phylogenetic study on the rhizospheric bacterium Ochrobactrum sp. A44.</title>
        <authorList>
            <person name="Krzyzanowska D.M."/>
            <person name="Ossowicki A."/>
            <person name="Rajewska M."/>
            <person name="Maciag T."/>
            <person name="Kaczynski Z."/>
            <person name="Czerwicka M."/>
            <person name="Jafra S."/>
        </authorList>
    </citation>
    <scope>NUCLEOTIDE SEQUENCE [LARGE SCALE GENOMIC DNA]</scope>
    <source>
        <strain evidence="4 5">CCUG 30717</strain>
    </source>
</reference>
<dbReference type="STRING" id="419475.A8A54_01905"/>
<dbReference type="InterPro" id="IPR024654">
    <property type="entry name" value="Calcineurin-like_PHP_lpxH"/>
</dbReference>
<evidence type="ECO:0000313" key="3">
    <source>
        <dbReference type="EMBL" id="NNV20939.1"/>
    </source>
</evidence>
<organism evidence="4 5">
    <name type="scientific">Brucella pseudogrignonensis</name>
    <dbReference type="NCBI Taxonomy" id="419475"/>
    <lineage>
        <taxon>Bacteria</taxon>
        <taxon>Pseudomonadati</taxon>
        <taxon>Pseudomonadota</taxon>
        <taxon>Alphaproteobacteria</taxon>
        <taxon>Hyphomicrobiales</taxon>
        <taxon>Brucellaceae</taxon>
        <taxon>Brucella/Ochrobactrum group</taxon>
        <taxon>Brucella</taxon>
    </lineage>
</organism>
<reference evidence="3 6" key="2">
    <citation type="submission" date="2018-11" db="EMBL/GenBank/DDBJ databases">
        <title>Genome sequencing and analysis.</title>
        <authorList>
            <person name="Huang Y.-T."/>
        </authorList>
    </citation>
    <scope>NUCLEOTIDE SEQUENCE [LARGE SCALE GENOMIC DNA]</scope>
    <source>
        <strain evidence="3 6">SHIN</strain>
    </source>
</reference>
<sequence>MSFKRFAVIADIHGNSDALAAVLADIDALNIQTIVNLGDHLSGPLAGRETADMLMAREMIAIRGNHDRWLVEKAVEDMGPSDRVAYDQLEERHLAWLRDMPATKVLADGRIFLSHGTPTSDTTYWLETVTATGDVVLRPKKQIEAEAEGIAASLILCGHTHTPRVVRLSDGRQIVNPGSVGCPGYDDDQPVPHIVQTGTPNASYAVIDDDAGNWRVTFRSIPYDPSRMVLLAEKAGREEWAHVIRTGWLRVE</sequence>
<dbReference type="GO" id="GO:0016791">
    <property type="term" value="F:phosphatase activity"/>
    <property type="evidence" value="ECO:0007669"/>
    <property type="project" value="TreeGrafter"/>
</dbReference>
<dbReference type="EMBL" id="NNRM01000017">
    <property type="protein sequence ID" value="OYR27272.1"/>
    <property type="molecule type" value="Genomic_DNA"/>
</dbReference>
<dbReference type="AlphaFoldDB" id="A0A256GJH5"/>
<dbReference type="InterPro" id="IPR011152">
    <property type="entry name" value="Pesterase_MJ0912"/>
</dbReference>
<dbReference type="PANTHER" id="PTHR42850:SF2">
    <property type="entry name" value="BLL5683 PROTEIN"/>
    <property type="match status" value="1"/>
</dbReference>
<evidence type="ECO:0000313" key="6">
    <source>
        <dbReference type="Proteomes" id="UP000526233"/>
    </source>
</evidence>
<evidence type="ECO:0000259" key="2">
    <source>
        <dbReference type="Pfam" id="PF12850"/>
    </source>
</evidence>
<name>A0A256GJH5_9HYPH</name>
<evidence type="ECO:0000313" key="4">
    <source>
        <dbReference type="EMBL" id="OYR27272.1"/>
    </source>
</evidence>
<dbReference type="RefSeq" id="WP_007873747.1">
    <property type="nucleotide sequence ID" value="NZ_CAXURC020000001.1"/>
</dbReference>
<dbReference type="Pfam" id="PF12850">
    <property type="entry name" value="Metallophos_2"/>
    <property type="match status" value="1"/>
</dbReference>
<accession>A0A256GJH5</accession>
<dbReference type="GO" id="GO:0005737">
    <property type="term" value="C:cytoplasm"/>
    <property type="evidence" value="ECO:0007669"/>
    <property type="project" value="TreeGrafter"/>
</dbReference>
<protein>
    <submittedName>
        <fullName evidence="4">Calcineurin-like phosphoesterase superfamily domain protein</fullName>
    </submittedName>
    <submittedName>
        <fullName evidence="3">Metallophosphoesterase</fullName>
    </submittedName>
</protein>
<comment type="similarity">
    <text evidence="1">Belongs to the metallophosphoesterase superfamily. YfcE family.</text>
</comment>
<dbReference type="InterPro" id="IPR029052">
    <property type="entry name" value="Metallo-depent_PP-like"/>
</dbReference>
<gene>
    <name evidence="4" type="ORF">CEV34_2041</name>
    <name evidence="3" type="ORF">EHE22_10940</name>
</gene>
<dbReference type="PIRSF" id="PIRSF000883">
    <property type="entry name" value="Pesterase_MJ0912"/>
    <property type="match status" value="1"/>
</dbReference>
<dbReference type="PANTHER" id="PTHR42850">
    <property type="entry name" value="METALLOPHOSPHOESTERASE"/>
    <property type="match status" value="1"/>
</dbReference>
<dbReference type="Proteomes" id="UP000526233">
    <property type="component" value="Unassembled WGS sequence"/>
</dbReference>
<comment type="caution">
    <text evidence="4">The sequence shown here is derived from an EMBL/GenBank/DDBJ whole genome shotgun (WGS) entry which is preliminary data.</text>
</comment>
<dbReference type="EMBL" id="PKQI01000002">
    <property type="protein sequence ID" value="NNV20939.1"/>
    <property type="molecule type" value="Genomic_DNA"/>
</dbReference>
<dbReference type="Proteomes" id="UP000216188">
    <property type="component" value="Unassembled WGS sequence"/>
</dbReference>
<evidence type="ECO:0000256" key="1">
    <source>
        <dbReference type="ARBA" id="ARBA00008950"/>
    </source>
</evidence>
<proteinExistence type="inferred from homology"/>
<dbReference type="Gene3D" id="3.60.21.10">
    <property type="match status" value="1"/>
</dbReference>
<evidence type="ECO:0000313" key="5">
    <source>
        <dbReference type="Proteomes" id="UP000216188"/>
    </source>
</evidence>